<dbReference type="AlphaFoldDB" id="I2CA94"/>
<protein>
    <submittedName>
        <fullName evidence="1">Uncharacterized protein</fullName>
    </submittedName>
</protein>
<accession>I2CA94</accession>
<sequence length="141" mass="15569">MICKTLQRSYQNLIKKSKKSILPAEECFFHEAERTISFLFCFFTGLRARSSHAISRSAATAISAVGMAPARIMAVPFVAFDPLTIISPRPPAPTKVPIAVMPMAMTSAVRRPAIMTESASGSSTIRRIWYFVMPIAFPDSR</sequence>
<dbReference type="EMBL" id="CP003332">
    <property type="protein sequence ID" value="AFJ63568.1"/>
    <property type="molecule type" value="Genomic_DNA"/>
</dbReference>
<evidence type="ECO:0000313" key="2">
    <source>
        <dbReference type="Proteomes" id="UP000002878"/>
    </source>
</evidence>
<gene>
    <name evidence="1" type="ORF">MUS_3701</name>
</gene>
<dbReference type="Proteomes" id="UP000002878">
    <property type="component" value="Chromosome"/>
</dbReference>
<evidence type="ECO:0000313" key="1">
    <source>
        <dbReference type="EMBL" id="AFJ63568.1"/>
    </source>
</evidence>
<reference evidence="1 2" key="1">
    <citation type="journal article" date="2012" name="J. Biotechnol.">
        <title>Genome sequence of the plant growth promoting strain Bacillus amyloliquefaciens subsp. plantarum B9601-Y2 and expression of mersacidin and other secondary metabolites.</title>
        <authorList>
            <person name="He P."/>
            <person name="Hao K."/>
            <person name="Blom J."/>
            <person name="Ruckert C."/>
            <person name="Vater J."/>
            <person name="Mao Z."/>
            <person name="Wu Y."/>
            <person name="Hou M."/>
            <person name="He P."/>
            <person name="He Y."/>
            <person name="Borriss R."/>
        </authorList>
    </citation>
    <scope>NUCLEOTIDE SEQUENCE [LARGE SCALE GENOMIC DNA]</scope>
    <source>
        <strain evidence="1">Y2</strain>
    </source>
</reference>
<dbReference type="HOGENOM" id="CLU_1821458_0_0_9"/>
<dbReference type="KEGG" id="bqy:MUS_3701"/>
<name>I2CA94_BACAY</name>
<proteinExistence type="predicted"/>
<organism evidence="1 2">
    <name type="scientific">Bacillus amyloliquefaciens (strain Y2)</name>
    <name type="common">Bacillus amyloliquefaciens subsp. plantarum (strain B9601-Y2)</name>
    <dbReference type="NCBI Taxonomy" id="1155777"/>
    <lineage>
        <taxon>Bacteria</taxon>
        <taxon>Bacillati</taxon>
        <taxon>Bacillota</taxon>
        <taxon>Bacilli</taxon>
        <taxon>Bacillales</taxon>
        <taxon>Bacillaceae</taxon>
        <taxon>Bacillus</taxon>
        <taxon>Bacillus amyloliquefaciens group</taxon>
    </lineage>
</organism>